<evidence type="ECO:0000313" key="2">
    <source>
        <dbReference type="Proteomes" id="UP000218209"/>
    </source>
</evidence>
<dbReference type="Gene3D" id="1.10.3460.10">
    <property type="entry name" value="Chlorophyll a/b binding protein domain"/>
    <property type="match status" value="1"/>
</dbReference>
<dbReference type="GO" id="GO:0009507">
    <property type="term" value="C:chloroplast"/>
    <property type="evidence" value="ECO:0007669"/>
    <property type="project" value="UniProtKB-SubCell"/>
</dbReference>
<name>A0A1X6NU60_PORUM</name>
<proteinExistence type="predicted"/>
<organism evidence="1 2">
    <name type="scientific">Porphyra umbilicalis</name>
    <name type="common">Purple laver</name>
    <name type="synonym">Red alga</name>
    <dbReference type="NCBI Taxonomy" id="2786"/>
    <lineage>
        <taxon>Eukaryota</taxon>
        <taxon>Rhodophyta</taxon>
        <taxon>Bangiophyceae</taxon>
        <taxon>Bangiales</taxon>
        <taxon>Bangiaceae</taxon>
        <taxon>Porphyra</taxon>
    </lineage>
</organism>
<evidence type="ECO:0008006" key="3">
    <source>
        <dbReference type="Google" id="ProtNLM"/>
    </source>
</evidence>
<keyword evidence="2" id="KW-1185">Reference proteome</keyword>
<reference evidence="1 2" key="1">
    <citation type="submission" date="2017-03" db="EMBL/GenBank/DDBJ databases">
        <title>WGS assembly of Porphyra umbilicalis.</title>
        <authorList>
            <person name="Brawley S.H."/>
            <person name="Blouin N.A."/>
            <person name="Ficko-Blean E."/>
            <person name="Wheeler G.L."/>
            <person name="Lohr M."/>
            <person name="Goodson H.V."/>
            <person name="Jenkins J.W."/>
            <person name="Blaby-Haas C.E."/>
            <person name="Helliwell K.E."/>
            <person name="Chan C."/>
            <person name="Marriage T."/>
            <person name="Bhattacharya D."/>
            <person name="Klein A.S."/>
            <person name="Badis Y."/>
            <person name="Brodie J."/>
            <person name="Cao Y."/>
            <person name="Collen J."/>
            <person name="Dittami S.M."/>
            <person name="Gachon C.M."/>
            <person name="Green B.R."/>
            <person name="Karpowicz S."/>
            <person name="Kim J.W."/>
            <person name="Kudahl U."/>
            <person name="Lin S."/>
            <person name="Michel G."/>
            <person name="Mittag M."/>
            <person name="Olson B.J."/>
            <person name="Pangilinan J."/>
            <person name="Peng Y."/>
            <person name="Qiu H."/>
            <person name="Shu S."/>
            <person name="Singer J.T."/>
            <person name="Smith A.G."/>
            <person name="Sprecher B.N."/>
            <person name="Wagner V."/>
            <person name="Wang W."/>
            <person name="Wang Z.-Y."/>
            <person name="Yan J."/>
            <person name="Yarish C."/>
            <person name="Zoeuner-Riek S."/>
            <person name="Zhuang Y."/>
            <person name="Zou Y."/>
            <person name="Lindquist E.A."/>
            <person name="Grimwood J."/>
            <person name="Barry K."/>
            <person name="Rokhsar D.S."/>
            <person name="Schmutz J."/>
            <person name="Stiller J.W."/>
            <person name="Grossman A.R."/>
            <person name="Prochnik S.E."/>
        </authorList>
    </citation>
    <scope>NUCLEOTIDE SEQUENCE [LARGE SCALE GENOMIC DNA]</scope>
    <source>
        <strain evidence="1">4086291</strain>
    </source>
</reference>
<dbReference type="AlphaFoldDB" id="A0A1X6NU60"/>
<accession>A0A1X6NU60</accession>
<sequence>MAFVGSAVALPATARPTAAVVSTRSSTFVAPLSLAATPTARGAAVMMAVGDENRKFNKTGRDAEAKIEAQSNRPQGWTRFSEVVNGRGAMVGFASGLVVEILTGRSIYEQVVAWAELPVSLIGKIL</sequence>
<dbReference type="OrthoDB" id="539137at2759"/>
<gene>
    <name evidence="1" type="ORF">BU14_0463s0006</name>
</gene>
<evidence type="ECO:0000313" key="1">
    <source>
        <dbReference type="EMBL" id="OSX72144.1"/>
    </source>
</evidence>
<dbReference type="Proteomes" id="UP000218209">
    <property type="component" value="Unassembled WGS sequence"/>
</dbReference>
<dbReference type="EMBL" id="KV919080">
    <property type="protein sequence ID" value="OSX72144.1"/>
    <property type="molecule type" value="Genomic_DNA"/>
</dbReference>
<protein>
    <recommendedName>
        <fullName evidence="3">High light inducible protein</fullName>
    </recommendedName>
</protein>
<dbReference type="SUPFAM" id="SSF103511">
    <property type="entry name" value="Chlorophyll a-b binding protein"/>
    <property type="match status" value="1"/>
</dbReference>